<comment type="caution">
    <text evidence="1">The sequence shown here is derived from an EMBL/GenBank/DDBJ whole genome shotgun (WGS) entry which is preliminary data.</text>
</comment>
<dbReference type="EMBL" id="JABWQV010000132">
    <property type="protein sequence ID" value="MBC3348495.1"/>
    <property type="molecule type" value="Genomic_DNA"/>
</dbReference>
<dbReference type="RefSeq" id="WP_186657256.1">
    <property type="nucleotide sequence ID" value="NZ_JABWQV010000132.1"/>
</dbReference>
<sequence length="314" mass="35215">MCDNIPAMTFAADELLNLAIMTKVPVLIVEGIDDIPIYERLSMAISVECDVYAAATLSKGREGCRGVLDNISEIRSAAEGIPVESFVLGVIDRDARFYRGELDLDPAIFALNYYSIESHYISACSVEFLIPRFTSATRKLINPEMAKIIFDSIFSEIAYLYYVSLEALKKACDRTYDSEFGYSDTIKSIINRGLHVKIMDKKPELDAFAESLNLSLSTENLLKICKGKWVGEIYSDHLYNTMIDLPGNCQEEKVPQCQACRTGEPEKCLYRKTSFFSSDILMHQAFHNTDAQYLGYIKSKIKALSAACETGVRN</sequence>
<accession>A0ABR6UWB0</accession>
<proteinExistence type="predicted"/>
<keyword evidence="2" id="KW-1185">Reference proteome</keyword>
<name>A0ABR6UWB0_9PSED</name>
<evidence type="ECO:0000313" key="2">
    <source>
        <dbReference type="Proteomes" id="UP000617171"/>
    </source>
</evidence>
<protein>
    <submittedName>
        <fullName evidence="1">DUF4435 domain-containing protein</fullName>
    </submittedName>
</protein>
<reference evidence="1 2" key="1">
    <citation type="journal article" date="2020" name="Microorganisms">
        <title>Reliable Identification of Environmental Pseudomonas Isolates Using the rpoD Gene.</title>
        <authorList>
            <consortium name="The Broad Institute Genome Sequencing Platform"/>
            <person name="Girard L."/>
            <person name="Lood C."/>
            <person name="Rokni-Zadeh H."/>
            <person name="van Noort V."/>
            <person name="Lavigne R."/>
            <person name="De Mot R."/>
        </authorList>
    </citation>
    <scope>NUCLEOTIDE SEQUENCE [LARGE SCALE GENOMIC DNA]</scope>
    <source>
        <strain evidence="1 2">SWRI196</strain>
    </source>
</reference>
<evidence type="ECO:0000313" key="1">
    <source>
        <dbReference type="EMBL" id="MBC3348495.1"/>
    </source>
</evidence>
<organism evidence="1 2">
    <name type="scientific">Pseudomonas tehranensis</name>
    <dbReference type="NCBI Taxonomy" id="2745502"/>
    <lineage>
        <taxon>Bacteria</taxon>
        <taxon>Pseudomonadati</taxon>
        <taxon>Pseudomonadota</taxon>
        <taxon>Gammaproteobacteria</taxon>
        <taxon>Pseudomonadales</taxon>
        <taxon>Pseudomonadaceae</taxon>
        <taxon>Pseudomonas</taxon>
    </lineage>
</organism>
<gene>
    <name evidence="1" type="ORF">HU811_17805</name>
</gene>
<dbReference type="Proteomes" id="UP000617171">
    <property type="component" value="Unassembled WGS sequence"/>
</dbReference>